<evidence type="ECO:0000256" key="7">
    <source>
        <dbReference type="ARBA" id="ARBA00022640"/>
    </source>
</evidence>
<evidence type="ECO:0000256" key="2">
    <source>
        <dbReference type="ARBA" id="ARBA00008467"/>
    </source>
</evidence>
<reference evidence="19" key="1">
    <citation type="submission" date="2021-01" db="EMBL/GenBank/DDBJ databases">
        <authorList>
            <person name="Corre E."/>
            <person name="Pelletier E."/>
            <person name="Niang G."/>
            <person name="Scheremetjew M."/>
            <person name="Finn R."/>
            <person name="Kale V."/>
            <person name="Holt S."/>
            <person name="Cochrane G."/>
            <person name="Meng A."/>
            <person name="Brown T."/>
            <person name="Cohen L."/>
        </authorList>
    </citation>
    <scope>NUCLEOTIDE SEQUENCE</scope>
    <source>
        <strain evidence="19">CCMP3278</strain>
    </source>
</reference>
<keyword evidence="8 17" id="KW-0808">Transferase</keyword>
<dbReference type="SMART" id="SM00825">
    <property type="entry name" value="PKS_KS"/>
    <property type="match status" value="1"/>
</dbReference>
<dbReference type="PROSITE" id="PS52004">
    <property type="entry name" value="KS3_2"/>
    <property type="match status" value="1"/>
</dbReference>
<evidence type="ECO:0000256" key="5">
    <source>
        <dbReference type="ARBA" id="ARBA00022516"/>
    </source>
</evidence>
<evidence type="ECO:0000256" key="4">
    <source>
        <dbReference type="ARBA" id="ARBA00013191"/>
    </source>
</evidence>
<accession>A0A7S1ETK1</accession>
<dbReference type="PROSITE" id="PS00606">
    <property type="entry name" value="KS3_1"/>
    <property type="match status" value="1"/>
</dbReference>
<keyword evidence="5" id="KW-0444">Lipid biosynthesis</keyword>
<evidence type="ECO:0000256" key="12">
    <source>
        <dbReference type="ARBA" id="ARBA00023160"/>
    </source>
</evidence>
<evidence type="ECO:0000313" key="19">
    <source>
        <dbReference type="EMBL" id="CAD8822639.1"/>
    </source>
</evidence>
<evidence type="ECO:0000256" key="15">
    <source>
        <dbReference type="ARBA" id="ARBA00058711"/>
    </source>
</evidence>
<evidence type="ECO:0000256" key="1">
    <source>
        <dbReference type="ARBA" id="ARBA00004229"/>
    </source>
</evidence>
<proteinExistence type="inferred from homology"/>
<keyword evidence="11" id="KW-0443">Lipid metabolism</keyword>
<evidence type="ECO:0000256" key="17">
    <source>
        <dbReference type="RuleBase" id="RU003694"/>
    </source>
</evidence>
<evidence type="ECO:0000256" key="10">
    <source>
        <dbReference type="ARBA" id="ARBA00022946"/>
    </source>
</evidence>
<dbReference type="EC" id="2.3.1.41" evidence="4"/>
<dbReference type="NCBIfam" id="NF004970">
    <property type="entry name" value="PRK06333.1"/>
    <property type="match status" value="1"/>
</dbReference>
<evidence type="ECO:0000256" key="8">
    <source>
        <dbReference type="ARBA" id="ARBA00022679"/>
    </source>
</evidence>
<name>A0A7S1ETK1_9RHOD</name>
<dbReference type="InterPro" id="IPR016039">
    <property type="entry name" value="Thiolase-like"/>
</dbReference>
<dbReference type="GO" id="GO:0005739">
    <property type="term" value="C:mitochondrion"/>
    <property type="evidence" value="ECO:0007669"/>
    <property type="project" value="TreeGrafter"/>
</dbReference>
<dbReference type="PANTHER" id="PTHR11712:SF336">
    <property type="entry name" value="3-OXOACYL-[ACYL-CARRIER-PROTEIN] SYNTHASE, MITOCHONDRIAL"/>
    <property type="match status" value="1"/>
</dbReference>
<dbReference type="CDD" id="cd00834">
    <property type="entry name" value="KAS_I_II"/>
    <property type="match status" value="1"/>
</dbReference>
<evidence type="ECO:0000256" key="16">
    <source>
        <dbReference type="ARBA" id="ARBA00074204"/>
    </source>
</evidence>
<keyword evidence="9" id="KW-0276">Fatty acid metabolism</keyword>
<protein>
    <recommendedName>
        <fullName evidence="16">3-oxoacyl-[acyl-carrier-protein] synthase I, chloroplastic</fullName>
        <ecNumber evidence="4">2.3.1.41</ecNumber>
    </recommendedName>
    <alternativeName>
        <fullName evidence="14">Beta-ketoacyl-ACP synthase I</fullName>
    </alternativeName>
</protein>
<evidence type="ECO:0000256" key="6">
    <source>
        <dbReference type="ARBA" id="ARBA00022528"/>
    </source>
</evidence>
<dbReference type="AlphaFoldDB" id="A0A7S1ETK1"/>
<dbReference type="Gene3D" id="3.40.47.10">
    <property type="match status" value="1"/>
</dbReference>
<evidence type="ECO:0000256" key="14">
    <source>
        <dbReference type="ARBA" id="ARBA00042143"/>
    </source>
</evidence>
<dbReference type="InterPro" id="IPR020841">
    <property type="entry name" value="PKS_Beta-ketoAc_synthase_dom"/>
</dbReference>
<dbReference type="FunFam" id="3.40.47.10:FF:000027">
    <property type="entry name" value="3-oxoacyl-[acyl-carrier-protein] synthase 2"/>
    <property type="match status" value="1"/>
</dbReference>
<dbReference type="InterPro" id="IPR000794">
    <property type="entry name" value="Beta-ketoacyl_synthase"/>
</dbReference>
<dbReference type="Pfam" id="PF00109">
    <property type="entry name" value="ketoacyl-synt"/>
    <property type="match status" value="1"/>
</dbReference>
<dbReference type="InterPro" id="IPR017568">
    <property type="entry name" value="3-oxoacyl-ACP_synth-2"/>
</dbReference>
<comment type="function">
    <text evidence="15">Catalyzes the condensation reaction of fatty acid synthesis by the addition to an acyl acceptor of two carbons from malonyl-ACP. Specific for elongation from C-10 to unsaturated C-16 and C-18 fatty acids.</text>
</comment>
<comment type="subunit">
    <text evidence="3">Homodimer.</text>
</comment>
<dbReference type="InterPro" id="IPR018201">
    <property type="entry name" value="Ketoacyl_synth_AS"/>
</dbReference>
<evidence type="ECO:0000256" key="13">
    <source>
        <dbReference type="ARBA" id="ARBA00023315"/>
    </source>
</evidence>
<dbReference type="InterPro" id="IPR014030">
    <property type="entry name" value="Ketoacyl_synth_N"/>
</dbReference>
<keyword evidence="12" id="KW-0275">Fatty acid biosynthesis</keyword>
<gene>
    <name evidence="19" type="ORF">TOLI1172_LOCUS7035</name>
</gene>
<dbReference type="EMBL" id="HBFP01009801">
    <property type="protein sequence ID" value="CAD8822639.1"/>
    <property type="molecule type" value="Transcribed_RNA"/>
</dbReference>
<keyword evidence="6" id="KW-0150">Chloroplast</keyword>
<dbReference type="InterPro" id="IPR014031">
    <property type="entry name" value="Ketoacyl_synth_C"/>
</dbReference>
<dbReference type="GO" id="GO:0009507">
    <property type="term" value="C:chloroplast"/>
    <property type="evidence" value="ECO:0007669"/>
    <property type="project" value="UniProtKB-SubCell"/>
</dbReference>
<dbReference type="NCBIfam" id="TIGR03150">
    <property type="entry name" value="fabF"/>
    <property type="match status" value="1"/>
</dbReference>
<evidence type="ECO:0000259" key="18">
    <source>
        <dbReference type="PROSITE" id="PS52004"/>
    </source>
</evidence>
<evidence type="ECO:0000256" key="11">
    <source>
        <dbReference type="ARBA" id="ARBA00023098"/>
    </source>
</evidence>
<keyword evidence="13" id="KW-0012">Acyltransferase</keyword>
<organism evidence="19">
    <name type="scientific">Timspurckia oligopyrenoides</name>
    <dbReference type="NCBI Taxonomy" id="708627"/>
    <lineage>
        <taxon>Eukaryota</taxon>
        <taxon>Rhodophyta</taxon>
        <taxon>Bangiophyceae</taxon>
        <taxon>Porphyridiales</taxon>
        <taxon>Porphyridiaceae</taxon>
        <taxon>Timspurckia</taxon>
    </lineage>
</organism>
<dbReference type="PANTHER" id="PTHR11712">
    <property type="entry name" value="POLYKETIDE SYNTHASE-RELATED"/>
    <property type="match status" value="1"/>
</dbReference>
<evidence type="ECO:0000256" key="9">
    <source>
        <dbReference type="ARBA" id="ARBA00022832"/>
    </source>
</evidence>
<evidence type="ECO:0000256" key="3">
    <source>
        <dbReference type="ARBA" id="ARBA00011738"/>
    </source>
</evidence>
<dbReference type="GO" id="GO:0004315">
    <property type="term" value="F:3-oxoacyl-[acyl-carrier-protein] synthase activity"/>
    <property type="evidence" value="ECO:0007669"/>
    <property type="project" value="UniProtKB-EC"/>
</dbReference>
<comment type="subcellular location">
    <subcellularLocation>
        <location evidence="1">Plastid</location>
        <location evidence="1">Chloroplast</location>
    </subcellularLocation>
</comment>
<dbReference type="NCBIfam" id="NF005589">
    <property type="entry name" value="PRK07314.1"/>
    <property type="match status" value="1"/>
</dbReference>
<keyword evidence="10" id="KW-0809">Transit peptide</keyword>
<feature type="domain" description="Ketosynthase family 3 (KS3)" evidence="18">
    <location>
        <begin position="68"/>
        <end position="483"/>
    </location>
</feature>
<comment type="similarity">
    <text evidence="2 17">Belongs to the thiolase-like superfamily. Beta-ketoacyl-ACP synthases family.</text>
</comment>
<sequence>MGLSKLGFVGVNCGVSGELTRLRDKKYEGLNSFCIQNRQRSLIKNGSRSTSHVLSMGLTRKDGKGNEKKRIVVTGMGVVSCFGSDVDVFYDKLLAGTSGVREVEAFDTEGWATRIAAEIPKDLIDPTGYVSLKNIRRLDPFLMYTLVSGKKALENAGLGMDTDAFKALEKTKCGVLIGSGMGGLNIYAQGVEKLLAKGPKGMSPFFIPYSITNMGSALLAIDVGFMGPNYSISTACATGNYAINNAAIHMQRGEADLMVVGGVEAAIVPVGLGGFIACRALSSRNDEPTKASRPWDKNRDGFVMGEGSGVLVLETLEHAKERGANIIAEYFGGAQDCDAHHMTEPRQDGAGVRMCIENALSDAGVSVSDVNYINAHATSTPAGDMAEFRAVRSVFKGDVSNLKMNGTKSMIGHGLGAAGGLEAVATVKAVATGKLHPTINVENPESEVDIDIVPNVMQEHEVNVAISNSFGFGGHNSTVVFGKFVE</sequence>
<keyword evidence="7" id="KW-0934">Plastid</keyword>
<dbReference type="SUPFAM" id="SSF53901">
    <property type="entry name" value="Thiolase-like"/>
    <property type="match status" value="2"/>
</dbReference>
<dbReference type="Pfam" id="PF02801">
    <property type="entry name" value="Ketoacyl-synt_C"/>
    <property type="match status" value="1"/>
</dbReference>
<dbReference type="GO" id="GO:0006633">
    <property type="term" value="P:fatty acid biosynthetic process"/>
    <property type="evidence" value="ECO:0007669"/>
    <property type="project" value="UniProtKB-KW"/>
</dbReference>